<feature type="non-terminal residue" evidence="1">
    <location>
        <position position="1"/>
    </location>
</feature>
<dbReference type="EMBL" id="CAJVPW010046414">
    <property type="protein sequence ID" value="CAG8757557.1"/>
    <property type="molecule type" value="Genomic_DNA"/>
</dbReference>
<dbReference type="Proteomes" id="UP000789366">
    <property type="component" value="Unassembled WGS sequence"/>
</dbReference>
<organism evidence="1 2">
    <name type="scientific">Cetraspora pellucida</name>
    <dbReference type="NCBI Taxonomy" id="1433469"/>
    <lineage>
        <taxon>Eukaryota</taxon>
        <taxon>Fungi</taxon>
        <taxon>Fungi incertae sedis</taxon>
        <taxon>Mucoromycota</taxon>
        <taxon>Glomeromycotina</taxon>
        <taxon>Glomeromycetes</taxon>
        <taxon>Diversisporales</taxon>
        <taxon>Gigasporaceae</taxon>
        <taxon>Cetraspora</taxon>
    </lineage>
</organism>
<gene>
    <name evidence="1" type="ORF">SPELUC_LOCUS14909</name>
</gene>
<feature type="non-terminal residue" evidence="1">
    <location>
        <position position="60"/>
    </location>
</feature>
<accession>A0ACA9QMX4</accession>
<evidence type="ECO:0000313" key="1">
    <source>
        <dbReference type="EMBL" id="CAG8757557.1"/>
    </source>
</evidence>
<evidence type="ECO:0000313" key="2">
    <source>
        <dbReference type="Proteomes" id="UP000789366"/>
    </source>
</evidence>
<proteinExistence type="predicted"/>
<keyword evidence="2" id="KW-1185">Reference proteome</keyword>
<sequence>HLSQSSSQYPQSFLSDDMSTLDLQVSSVHSVQQDSLMSNVLTMDTTDNNTFDISLSETNE</sequence>
<protein>
    <submittedName>
        <fullName evidence="1">6634_t:CDS:1</fullName>
    </submittedName>
</protein>
<comment type="caution">
    <text evidence="1">The sequence shown here is derived from an EMBL/GenBank/DDBJ whole genome shotgun (WGS) entry which is preliminary data.</text>
</comment>
<reference evidence="1" key="1">
    <citation type="submission" date="2021-06" db="EMBL/GenBank/DDBJ databases">
        <authorList>
            <person name="Kallberg Y."/>
            <person name="Tangrot J."/>
            <person name="Rosling A."/>
        </authorList>
    </citation>
    <scope>NUCLEOTIDE SEQUENCE</scope>
    <source>
        <strain evidence="1">28 12/20/2015</strain>
    </source>
</reference>
<name>A0ACA9QMX4_9GLOM</name>